<feature type="compositionally biased region" description="Polar residues" evidence="1">
    <location>
        <begin position="156"/>
        <end position="166"/>
    </location>
</feature>
<dbReference type="Proteomes" id="UP001408789">
    <property type="component" value="Unassembled WGS sequence"/>
</dbReference>
<feature type="region of interest" description="Disordered" evidence="1">
    <location>
        <begin position="155"/>
        <end position="197"/>
    </location>
</feature>
<gene>
    <name evidence="2" type="ORF">SSX86_008406</name>
</gene>
<dbReference type="EMBL" id="JBCNJP010000010">
    <property type="protein sequence ID" value="KAK9071975.1"/>
    <property type="molecule type" value="Genomic_DNA"/>
</dbReference>
<sequence length="197" mass="21536">MNYQSTPRSYRPKGFIMKHGVQLALFAAFSLWLLYQIRQPAGNSGPGRQLSNDHISNFLGRKGSAGTSKSTLDPQPGLTSQDVANPGEEGEIQQNTKEIETVEFNTKRGSLKPENGNKPVSHGNEDTPLTVAKSNISFPDENGIPEHVRGRFIEIESNNSVNTTRVQSQRHSQSQSQSKDGIVSRVGDGMIVSVDES</sequence>
<reference evidence="2 3" key="1">
    <citation type="submission" date="2024-04" db="EMBL/GenBank/DDBJ databases">
        <title>The reference genome of an endangered Asteraceae, Deinandra increscens subsp. villosa, native to the Central Coast of California.</title>
        <authorList>
            <person name="Guilliams M."/>
            <person name="Hasenstab-Lehman K."/>
            <person name="Meyer R."/>
            <person name="Mcevoy S."/>
        </authorList>
    </citation>
    <scope>NUCLEOTIDE SEQUENCE [LARGE SCALE GENOMIC DNA]</scope>
    <source>
        <tissue evidence="2">Leaf</tissue>
    </source>
</reference>
<keyword evidence="3" id="KW-1185">Reference proteome</keyword>
<evidence type="ECO:0000313" key="2">
    <source>
        <dbReference type="EMBL" id="KAK9071975.1"/>
    </source>
</evidence>
<comment type="caution">
    <text evidence="2">The sequence shown here is derived from an EMBL/GenBank/DDBJ whole genome shotgun (WGS) entry which is preliminary data.</text>
</comment>
<dbReference type="AlphaFoldDB" id="A0AAP0DF60"/>
<accession>A0AAP0DF60</accession>
<evidence type="ECO:0000256" key="1">
    <source>
        <dbReference type="SAM" id="MobiDB-lite"/>
    </source>
</evidence>
<protein>
    <submittedName>
        <fullName evidence="2">Uncharacterized protein</fullName>
    </submittedName>
</protein>
<feature type="region of interest" description="Disordered" evidence="1">
    <location>
        <begin position="42"/>
        <end position="143"/>
    </location>
</feature>
<feature type="compositionally biased region" description="Polar residues" evidence="1">
    <location>
        <begin position="65"/>
        <end position="83"/>
    </location>
</feature>
<evidence type="ECO:0000313" key="3">
    <source>
        <dbReference type="Proteomes" id="UP001408789"/>
    </source>
</evidence>
<name>A0AAP0DF60_9ASTR</name>
<proteinExistence type="predicted"/>
<organism evidence="2 3">
    <name type="scientific">Deinandra increscens subsp. villosa</name>
    <dbReference type="NCBI Taxonomy" id="3103831"/>
    <lineage>
        <taxon>Eukaryota</taxon>
        <taxon>Viridiplantae</taxon>
        <taxon>Streptophyta</taxon>
        <taxon>Embryophyta</taxon>
        <taxon>Tracheophyta</taxon>
        <taxon>Spermatophyta</taxon>
        <taxon>Magnoliopsida</taxon>
        <taxon>eudicotyledons</taxon>
        <taxon>Gunneridae</taxon>
        <taxon>Pentapetalae</taxon>
        <taxon>asterids</taxon>
        <taxon>campanulids</taxon>
        <taxon>Asterales</taxon>
        <taxon>Asteraceae</taxon>
        <taxon>Asteroideae</taxon>
        <taxon>Heliantheae alliance</taxon>
        <taxon>Madieae</taxon>
        <taxon>Madiinae</taxon>
        <taxon>Deinandra</taxon>
    </lineage>
</organism>
<feature type="compositionally biased region" description="Low complexity" evidence="1">
    <location>
        <begin position="167"/>
        <end position="178"/>
    </location>
</feature>